<evidence type="ECO:0000256" key="1">
    <source>
        <dbReference type="SAM" id="Phobius"/>
    </source>
</evidence>
<protein>
    <submittedName>
        <fullName evidence="2">Uncharacterized protein</fullName>
    </submittedName>
</protein>
<gene>
    <name evidence="2" type="ORF">DVR12_10790</name>
</gene>
<sequence>MVKKIWVIIFLALVVVSAILYQSIKVKQRAKRNFDHFYNSDLNGKISDITVSVGVVYFKLDKGDEQYGFIPITSELNNNMPFFNTARIGDSIVKPVKSDTLKIIKGNQVYLYSFRKL</sequence>
<keyword evidence="1" id="KW-1133">Transmembrane helix</keyword>
<comment type="caution">
    <text evidence="2">The sequence shown here is derived from an EMBL/GenBank/DDBJ whole genome shotgun (WGS) entry which is preliminary data.</text>
</comment>
<dbReference type="Proteomes" id="UP000260644">
    <property type="component" value="Unassembled WGS sequence"/>
</dbReference>
<keyword evidence="1" id="KW-0812">Transmembrane</keyword>
<keyword evidence="3" id="KW-1185">Reference proteome</keyword>
<dbReference type="AlphaFoldDB" id="A0A3E1YBY4"/>
<name>A0A3E1YBY4_9BACT</name>
<keyword evidence="1" id="KW-0472">Membrane</keyword>
<accession>A0A3E1YBY4</accession>
<dbReference type="RefSeq" id="WP_116975682.1">
    <property type="nucleotide sequence ID" value="NZ_QPMM01000004.1"/>
</dbReference>
<proteinExistence type="predicted"/>
<evidence type="ECO:0000313" key="2">
    <source>
        <dbReference type="EMBL" id="RFS23491.1"/>
    </source>
</evidence>
<feature type="transmembrane region" description="Helical" evidence="1">
    <location>
        <begin position="6"/>
        <end position="24"/>
    </location>
</feature>
<organism evidence="2 3">
    <name type="scientific">Chitinophaga silvatica</name>
    <dbReference type="NCBI Taxonomy" id="2282649"/>
    <lineage>
        <taxon>Bacteria</taxon>
        <taxon>Pseudomonadati</taxon>
        <taxon>Bacteroidota</taxon>
        <taxon>Chitinophagia</taxon>
        <taxon>Chitinophagales</taxon>
        <taxon>Chitinophagaceae</taxon>
        <taxon>Chitinophaga</taxon>
    </lineage>
</organism>
<dbReference type="OrthoDB" id="886741at2"/>
<evidence type="ECO:0000313" key="3">
    <source>
        <dbReference type="Proteomes" id="UP000260644"/>
    </source>
</evidence>
<reference evidence="2 3" key="1">
    <citation type="submission" date="2018-07" db="EMBL/GenBank/DDBJ databases">
        <title>Chitinophaga K2CV101002-2 sp. nov., isolated from a monsoon evergreen broad-leaved forest soil.</title>
        <authorList>
            <person name="Lv Y."/>
        </authorList>
    </citation>
    <scope>NUCLEOTIDE SEQUENCE [LARGE SCALE GENOMIC DNA]</scope>
    <source>
        <strain evidence="2 3">GDMCC 1.1288</strain>
    </source>
</reference>
<dbReference type="EMBL" id="QPMM01000004">
    <property type="protein sequence ID" value="RFS23491.1"/>
    <property type="molecule type" value="Genomic_DNA"/>
</dbReference>